<dbReference type="Proteomes" id="UP001141183">
    <property type="component" value="Unassembled WGS sequence"/>
</dbReference>
<organism evidence="2 3">
    <name type="scientific">Clostridium tertium</name>
    <dbReference type="NCBI Taxonomy" id="1559"/>
    <lineage>
        <taxon>Bacteria</taxon>
        <taxon>Bacillati</taxon>
        <taxon>Bacillota</taxon>
        <taxon>Clostridia</taxon>
        <taxon>Eubacteriales</taxon>
        <taxon>Clostridiaceae</taxon>
        <taxon>Clostridium</taxon>
    </lineage>
</organism>
<evidence type="ECO:0000313" key="3">
    <source>
        <dbReference type="Proteomes" id="UP001141183"/>
    </source>
</evidence>
<gene>
    <name evidence="2" type="ORF">NE398_16890</name>
</gene>
<dbReference type="Pfam" id="PF05133">
    <property type="entry name" value="SPP1_portal"/>
    <property type="match status" value="1"/>
</dbReference>
<dbReference type="AlphaFoldDB" id="A0A9X3XPJ8"/>
<feature type="coiled-coil region" evidence="1">
    <location>
        <begin position="433"/>
        <end position="460"/>
    </location>
</feature>
<name>A0A9X3XPJ8_9CLOT</name>
<accession>A0A9X3XPJ8</accession>
<dbReference type="RefSeq" id="WP_272470620.1">
    <property type="nucleotide sequence ID" value="NZ_JAMRYU010000020.1"/>
</dbReference>
<comment type="caution">
    <text evidence="2">The sequence shown here is derived from an EMBL/GenBank/DDBJ whole genome shotgun (WGS) entry which is preliminary data.</text>
</comment>
<evidence type="ECO:0000256" key="1">
    <source>
        <dbReference type="SAM" id="Coils"/>
    </source>
</evidence>
<protein>
    <submittedName>
        <fullName evidence="2">Phage portal protein</fullName>
    </submittedName>
</protein>
<keyword evidence="3" id="KW-1185">Reference proteome</keyword>
<keyword evidence="1" id="KW-0175">Coiled coil</keyword>
<dbReference type="InterPro" id="IPR021145">
    <property type="entry name" value="Portal_protein_SPP1_Gp6-like"/>
</dbReference>
<dbReference type="EMBL" id="JAMRYU010000020">
    <property type="protein sequence ID" value="MDC4241814.1"/>
    <property type="molecule type" value="Genomic_DNA"/>
</dbReference>
<reference evidence="2" key="1">
    <citation type="submission" date="2022-05" db="EMBL/GenBank/DDBJ databases">
        <title>Draft genome sequence of Clostridium tertium strain CP3 isolated from Peru.</title>
        <authorList>
            <person name="Hurtado R."/>
            <person name="Lima L."/>
            <person name="Sousa T."/>
            <person name="Jaiswal A.K."/>
            <person name="Tiwari S."/>
            <person name="Maturrano L."/>
            <person name="Brenig B."/>
            <person name="Azevedo V."/>
        </authorList>
    </citation>
    <scope>NUCLEOTIDE SEQUENCE</scope>
    <source>
        <strain evidence="2">CP3</strain>
    </source>
</reference>
<proteinExistence type="predicted"/>
<evidence type="ECO:0000313" key="2">
    <source>
        <dbReference type="EMBL" id="MDC4241814.1"/>
    </source>
</evidence>
<sequence>MLNIEKVKQCYRRFKENQSHYLTIDRYYYGNTDELKSSLNLPNRSNARIKTNFIQKLVDEEALYSFGNKVTFKAVDERHKEALPNISYWFKNNSAGYSNAIGKKLVEFQLGYELNFITKDNKFKSKYITPLEGDVWLNEYDELEFFIYVHTVLKEDENGKSKLIDCIDVYDDKYVYYLDESFREIGVPKAHNMGTIPVGVGMVDGVRYTNKNGYHEGDKTIFRTIKTLQDAIEQNCSDITQEITDFHNAILKFYGVDLEDLTDKDGKVIVDSQGRPLKKEPILGQNSVLYFNDKTKEDAEWLIKNINDTFIKNTRDDFKDLIYTLTSHIDNNEKMQSNLSGVALRSKLQCLEAKCKSNENAMEDIIRHRIRCLFNWLRLTNKGDFDENMISIEFTPCVPQDIQAIADVISKISHEVLSNESKRAMLPNVYGNVENEQERINREKKAMMEYELDLDNIGDEDEANE</sequence>